<dbReference type="Gene3D" id="1.20.58.320">
    <property type="entry name" value="TPR-like"/>
    <property type="match status" value="1"/>
</dbReference>
<dbReference type="Pfam" id="PF06041">
    <property type="entry name" value="DUF924"/>
    <property type="match status" value="1"/>
</dbReference>
<gene>
    <name evidence="1" type="ORF">CYMTET_55800</name>
</gene>
<reference evidence="1 2" key="1">
    <citation type="journal article" date="2015" name="Genome Biol. Evol.">
        <title>Comparative Genomics of a Bacterivorous Green Alga Reveals Evolutionary Causalities and Consequences of Phago-Mixotrophic Mode of Nutrition.</title>
        <authorList>
            <person name="Burns J.A."/>
            <person name="Paasch A."/>
            <person name="Narechania A."/>
            <person name="Kim E."/>
        </authorList>
    </citation>
    <scope>NUCLEOTIDE SEQUENCE [LARGE SCALE GENOMIC DNA]</scope>
    <source>
        <strain evidence="1 2">PLY_AMNH</strain>
    </source>
</reference>
<dbReference type="InterPro" id="IPR011990">
    <property type="entry name" value="TPR-like_helical_dom_sf"/>
</dbReference>
<evidence type="ECO:0000313" key="1">
    <source>
        <dbReference type="EMBL" id="KAK3233928.1"/>
    </source>
</evidence>
<protein>
    <recommendedName>
        <fullName evidence="3">DUF924 domain-containing protein</fullName>
    </recommendedName>
</protein>
<keyword evidence="2" id="KW-1185">Reference proteome</keyword>
<dbReference type="InterPro" id="IPR010323">
    <property type="entry name" value="DUF924"/>
</dbReference>
<dbReference type="Gene3D" id="1.25.40.10">
    <property type="entry name" value="Tetratricopeptide repeat domain"/>
    <property type="match status" value="1"/>
</dbReference>
<sequence>MKLWFMKSEETDEKIRSEFGYLVERALTGDLAHWEATPSGTVALVVLLDQFTRNIFRGNPKSFAGDTLCLQISKRAVAKGFDMEVGFFMRSFLYLPFEHSESKEDQTKSVKLFTRLRDDAPVEFVKPAASTLDYAIRHKAVIDRFGRYPHRNKVLGRESTTEEIEFLKQPGSSF</sequence>
<comment type="caution">
    <text evidence="1">The sequence shown here is derived from an EMBL/GenBank/DDBJ whole genome shotgun (WGS) entry which is preliminary data.</text>
</comment>
<evidence type="ECO:0008006" key="3">
    <source>
        <dbReference type="Google" id="ProtNLM"/>
    </source>
</evidence>
<dbReference type="EMBL" id="LGRX02035602">
    <property type="protein sequence ID" value="KAK3233928.1"/>
    <property type="molecule type" value="Genomic_DNA"/>
</dbReference>
<dbReference type="AlphaFoldDB" id="A0AAE0BDE2"/>
<accession>A0AAE0BDE2</accession>
<name>A0AAE0BDE2_9CHLO</name>
<proteinExistence type="predicted"/>
<dbReference type="Proteomes" id="UP001190700">
    <property type="component" value="Unassembled WGS sequence"/>
</dbReference>
<dbReference type="SUPFAM" id="SSF48452">
    <property type="entry name" value="TPR-like"/>
    <property type="match status" value="1"/>
</dbReference>
<evidence type="ECO:0000313" key="2">
    <source>
        <dbReference type="Proteomes" id="UP001190700"/>
    </source>
</evidence>
<organism evidence="1 2">
    <name type="scientific">Cymbomonas tetramitiformis</name>
    <dbReference type="NCBI Taxonomy" id="36881"/>
    <lineage>
        <taxon>Eukaryota</taxon>
        <taxon>Viridiplantae</taxon>
        <taxon>Chlorophyta</taxon>
        <taxon>Pyramimonadophyceae</taxon>
        <taxon>Pyramimonadales</taxon>
        <taxon>Pyramimonadaceae</taxon>
        <taxon>Cymbomonas</taxon>
    </lineage>
</organism>